<sequence>MIDQVPKGVYDSEETRPEALRMMSRRHHPKCPAVWWERTAEPIVPPVSAEVRWLYERPERLTGN</sequence>
<gene>
    <name evidence="1" type="ORF">EYF80_025034</name>
</gene>
<reference evidence="1 2" key="1">
    <citation type="submission" date="2019-03" db="EMBL/GenBank/DDBJ databases">
        <title>First draft genome of Liparis tanakae, snailfish: a comprehensive survey of snailfish specific genes.</title>
        <authorList>
            <person name="Kim W."/>
            <person name="Song I."/>
            <person name="Jeong J.-H."/>
            <person name="Kim D."/>
            <person name="Kim S."/>
            <person name="Ryu S."/>
            <person name="Song J.Y."/>
            <person name="Lee S.K."/>
        </authorList>
    </citation>
    <scope>NUCLEOTIDE SEQUENCE [LARGE SCALE GENOMIC DNA]</scope>
    <source>
        <tissue evidence="1">Muscle</tissue>
    </source>
</reference>
<proteinExistence type="predicted"/>
<evidence type="ECO:0000313" key="1">
    <source>
        <dbReference type="EMBL" id="TNN64728.1"/>
    </source>
</evidence>
<protein>
    <submittedName>
        <fullName evidence="1">Uncharacterized protein</fullName>
    </submittedName>
</protein>
<dbReference type="AlphaFoldDB" id="A0A4Z2HFT2"/>
<organism evidence="1 2">
    <name type="scientific">Liparis tanakae</name>
    <name type="common">Tanaka's snailfish</name>
    <dbReference type="NCBI Taxonomy" id="230148"/>
    <lineage>
        <taxon>Eukaryota</taxon>
        <taxon>Metazoa</taxon>
        <taxon>Chordata</taxon>
        <taxon>Craniata</taxon>
        <taxon>Vertebrata</taxon>
        <taxon>Euteleostomi</taxon>
        <taxon>Actinopterygii</taxon>
        <taxon>Neopterygii</taxon>
        <taxon>Teleostei</taxon>
        <taxon>Neoteleostei</taxon>
        <taxon>Acanthomorphata</taxon>
        <taxon>Eupercaria</taxon>
        <taxon>Perciformes</taxon>
        <taxon>Cottioidei</taxon>
        <taxon>Cottales</taxon>
        <taxon>Liparidae</taxon>
        <taxon>Liparis</taxon>
    </lineage>
</organism>
<accession>A0A4Z2HFT2</accession>
<dbReference type="Proteomes" id="UP000314294">
    <property type="component" value="Unassembled WGS sequence"/>
</dbReference>
<comment type="caution">
    <text evidence="1">The sequence shown here is derived from an EMBL/GenBank/DDBJ whole genome shotgun (WGS) entry which is preliminary data.</text>
</comment>
<name>A0A4Z2HFT2_9TELE</name>
<dbReference type="EMBL" id="SRLO01000247">
    <property type="protein sequence ID" value="TNN64728.1"/>
    <property type="molecule type" value="Genomic_DNA"/>
</dbReference>
<keyword evidence="2" id="KW-1185">Reference proteome</keyword>
<evidence type="ECO:0000313" key="2">
    <source>
        <dbReference type="Proteomes" id="UP000314294"/>
    </source>
</evidence>